<gene>
    <name evidence="3" type="ORF">TPC1_11964</name>
</gene>
<dbReference type="AlphaFoldDB" id="A0A146KE85"/>
<evidence type="ECO:0000313" key="3">
    <source>
        <dbReference type="EMBL" id="JAP95140.1"/>
    </source>
</evidence>
<dbReference type="EMBL" id="GDID01001466">
    <property type="protein sequence ID" value="JAP95140.1"/>
    <property type="molecule type" value="Transcribed_RNA"/>
</dbReference>
<comment type="similarity">
    <text evidence="1">Belongs to the DNase II family.</text>
</comment>
<dbReference type="PANTHER" id="PTHR10858">
    <property type="entry name" value="DEOXYRIBONUCLEASE II"/>
    <property type="match status" value="1"/>
</dbReference>
<proteinExistence type="inferred from homology"/>
<reference evidence="3" key="1">
    <citation type="submission" date="2015-07" db="EMBL/GenBank/DDBJ databases">
        <title>Adaptation to a free-living lifestyle via gene acquisitions in the diplomonad Trepomonas sp. PC1.</title>
        <authorList>
            <person name="Xu F."/>
            <person name="Jerlstrom-Hultqvist J."/>
            <person name="Kolisko M."/>
            <person name="Simpson A.G.B."/>
            <person name="Roger A.J."/>
            <person name="Svard S.G."/>
            <person name="Andersson J.O."/>
        </authorList>
    </citation>
    <scope>NUCLEOTIDE SEQUENCE</scope>
    <source>
        <strain evidence="3">PC1</strain>
    </source>
</reference>
<dbReference type="PANTHER" id="PTHR10858:SF23">
    <property type="entry name" value="DEOXYRIBONUCLEASE II"/>
    <property type="match status" value="1"/>
</dbReference>
<evidence type="ECO:0000256" key="2">
    <source>
        <dbReference type="ARBA" id="ARBA00022801"/>
    </source>
</evidence>
<sequence length="329" mass="36800">HEQNPMIGFLFSLETISCQSSGGKHVDWFYQVKSSRGFAGFYLDTTSRSAFKSVPDLNNINNPVSVTLTDLYQSNKYFVTMFNDDTPTGKGGSQFAHQKGVIAYDLESKTGIYLQHSTPKWPPMLSSGYSYTNDDYGQHFFCVNIDQAQLEVIGHALYVSRPLVYENTFDMNWLSQKAPSLHRAISGSYEKTPTATKQSLKSRAGQVFDMFYKNKQASIDIWGELIAPQKKANMLVETWLRDKKAQPFCDGYKVQMVGTVRFLGSQWNEGSDHSKWGVSEQGSFICTSDINFMKSQEERGGTAVCLDDSSVGGAFKNAIVSLDPDLTCQ</sequence>
<name>A0A146KE85_9EUKA</name>
<dbReference type="InterPro" id="IPR004947">
    <property type="entry name" value="DNase_II"/>
</dbReference>
<protein>
    <submittedName>
        <fullName evidence="3">Cell-death-related nuclease 7</fullName>
    </submittedName>
</protein>
<keyword evidence="2" id="KW-0378">Hydrolase</keyword>
<accession>A0A146KE85</accession>
<evidence type="ECO:0000256" key="1">
    <source>
        <dbReference type="ARBA" id="ARBA00007527"/>
    </source>
</evidence>
<dbReference type="GO" id="GO:0004531">
    <property type="term" value="F:deoxyribonuclease II activity"/>
    <property type="evidence" value="ECO:0007669"/>
    <property type="project" value="InterPro"/>
</dbReference>
<organism evidence="3">
    <name type="scientific">Trepomonas sp. PC1</name>
    <dbReference type="NCBI Taxonomy" id="1076344"/>
    <lineage>
        <taxon>Eukaryota</taxon>
        <taxon>Metamonada</taxon>
        <taxon>Diplomonadida</taxon>
        <taxon>Hexamitidae</taxon>
        <taxon>Hexamitinae</taxon>
        <taxon>Trepomonas</taxon>
    </lineage>
</organism>
<feature type="non-terminal residue" evidence="3">
    <location>
        <position position="1"/>
    </location>
</feature>
<dbReference type="Pfam" id="PF03265">
    <property type="entry name" value="DNase_II"/>
    <property type="match status" value="1"/>
</dbReference>